<dbReference type="GO" id="GO:0006310">
    <property type="term" value="P:DNA recombination"/>
    <property type="evidence" value="ECO:0007669"/>
    <property type="project" value="UniProtKB-KW"/>
</dbReference>
<reference evidence="3 4" key="1">
    <citation type="submission" date="2020-04" db="EMBL/GenBank/DDBJ databases">
        <authorList>
            <person name="De Canck E."/>
        </authorList>
    </citation>
    <scope>NUCLEOTIDE SEQUENCE [LARGE SCALE GENOMIC DNA]</scope>
    <source>
        <strain evidence="3 4">LMG 29542</strain>
    </source>
</reference>
<evidence type="ECO:0000256" key="1">
    <source>
        <dbReference type="ARBA" id="ARBA00023172"/>
    </source>
</evidence>
<keyword evidence="4" id="KW-1185">Reference proteome</keyword>
<keyword evidence="1" id="KW-0233">DNA recombination</keyword>
<gene>
    <name evidence="3" type="primary">xerC_4</name>
    <name evidence="3" type="ORF">LMG29542_02441</name>
</gene>
<feature type="domain" description="Tyr recombinase" evidence="2">
    <location>
        <begin position="139"/>
        <end position="337"/>
    </location>
</feature>
<dbReference type="GO" id="GO:0003677">
    <property type="term" value="F:DNA binding"/>
    <property type="evidence" value="ECO:0007669"/>
    <property type="project" value="InterPro"/>
</dbReference>
<dbReference type="InterPro" id="IPR011010">
    <property type="entry name" value="DNA_brk_join_enz"/>
</dbReference>
<name>A0A6J5DNC6_9BURK</name>
<protein>
    <submittedName>
        <fullName evidence="3">Tyrosine recombinase XerC</fullName>
    </submittedName>
</protein>
<dbReference type="PROSITE" id="PS51898">
    <property type="entry name" value="TYR_RECOMBINASE"/>
    <property type="match status" value="1"/>
</dbReference>
<proteinExistence type="predicted"/>
<dbReference type="RefSeq" id="WP_175226708.1">
    <property type="nucleotide sequence ID" value="NZ_CADIKH010000009.1"/>
</dbReference>
<evidence type="ECO:0000313" key="4">
    <source>
        <dbReference type="Proteomes" id="UP000494363"/>
    </source>
</evidence>
<dbReference type="InterPro" id="IPR002104">
    <property type="entry name" value="Integrase_catalytic"/>
</dbReference>
<dbReference type="AlphaFoldDB" id="A0A6J5DNC6"/>
<dbReference type="InterPro" id="IPR013762">
    <property type="entry name" value="Integrase-like_cat_sf"/>
</dbReference>
<evidence type="ECO:0000259" key="2">
    <source>
        <dbReference type="PROSITE" id="PS51898"/>
    </source>
</evidence>
<organism evidence="3 4">
    <name type="scientific">Paraburkholderia humisilvae</name>
    <dbReference type="NCBI Taxonomy" id="627669"/>
    <lineage>
        <taxon>Bacteria</taxon>
        <taxon>Pseudomonadati</taxon>
        <taxon>Pseudomonadota</taxon>
        <taxon>Betaproteobacteria</taxon>
        <taxon>Burkholderiales</taxon>
        <taxon>Burkholderiaceae</taxon>
        <taxon>Paraburkholderia</taxon>
    </lineage>
</organism>
<dbReference type="Proteomes" id="UP000494363">
    <property type="component" value="Unassembled WGS sequence"/>
</dbReference>
<dbReference type="EMBL" id="CADIKH010000009">
    <property type="protein sequence ID" value="CAB3754741.1"/>
    <property type="molecule type" value="Genomic_DNA"/>
</dbReference>
<dbReference type="SUPFAM" id="SSF56349">
    <property type="entry name" value="DNA breaking-rejoining enzymes"/>
    <property type="match status" value="1"/>
</dbReference>
<dbReference type="GO" id="GO:0015074">
    <property type="term" value="P:DNA integration"/>
    <property type="evidence" value="ECO:0007669"/>
    <property type="project" value="InterPro"/>
</dbReference>
<accession>A0A6J5DNC6</accession>
<dbReference type="Gene3D" id="1.10.443.10">
    <property type="entry name" value="Intergrase catalytic core"/>
    <property type="match status" value="1"/>
</dbReference>
<sequence>MADSTIEWDSVNGAAFVEWQRDLVDVHGNPFSSQTLKQRTAMYGKFLKFLYGRDVPVSVLSIGADEIQSFLLTLAGKRETREGNTTRKTPAERSTAQRYVRLINDVLEHLVNLGLRKSNPAAELLSEFSKRTGDRAERKLPECLDSNQDARLRERVLSMSTNTWTACRNRAMLALFAGAGLTLFEGINVELEKVDLQNARLTTPGTPGGSRRAHVVPFANWCIEPLATWIKCLEQRGGEWLYLFPSSVIGRSDPVPADKPLAENSVYSLISDALEAVGFRGQEKGATVLRNTYALRNLVAGKNQNELRSWMGLDSDYQLFRIARLRGLWSVGDRHPV</sequence>
<dbReference type="CDD" id="cd00397">
    <property type="entry name" value="DNA_BRE_C"/>
    <property type="match status" value="1"/>
</dbReference>
<evidence type="ECO:0000313" key="3">
    <source>
        <dbReference type="EMBL" id="CAB3754741.1"/>
    </source>
</evidence>